<feature type="domain" description="NACHT" evidence="4">
    <location>
        <begin position="358"/>
        <end position="504"/>
    </location>
</feature>
<dbReference type="Proteomes" id="UP001610334">
    <property type="component" value="Unassembled WGS sequence"/>
</dbReference>
<dbReference type="InterPro" id="IPR036770">
    <property type="entry name" value="Ankyrin_rpt-contain_sf"/>
</dbReference>
<dbReference type="SUPFAM" id="SSF52540">
    <property type="entry name" value="P-loop containing nucleoside triphosphate hydrolases"/>
    <property type="match status" value="1"/>
</dbReference>
<protein>
    <recommendedName>
        <fullName evidence="4">NACHT domain-containing protein</fullName>
    </recommendedName>
</protein>
<dbReference type="EMBL" id="JBFXLT010000250">
    <property type="protein sequence ID" value="KAL2801755.1"/>
    <property type="molecule type" value="Genomic_DNA"/>
</dbReference>
<keyword evidence="1" id="KW-0677">Repeat</keyword>
<evidence type="ECO:0000256" key="3">
    <source>
        <dbReference type="SAM" id="MobiDB-lite"/>
    </source>
</evidence>
<dbReference type="InterPro" id="IPR027417">
    <property type="entry name" value="P-loop_NTPase"/>
</dbReference>
<accession>A0ABR4GRR1</accession>
<evidence type="ECO:0000313" key="5">
    <source>
        <dbReference type="EMBL" id="KAL2801755.1"/>
    </source>
</evidence>
<keyword evidence="6" id="KW-1185">Reference proteome</keyword>
<evidence type="ECO:0000259" key="4">
    <source>
        <dbReference type="PROSITE" id="PS50837"/>
    </source>
</evidence>
<dbReference type="Pfam" id="PF24883">
    <property type="entry name" value="NPHP3_N"/>
    <property type="match status" value="1"/>
</dbReference>
<dbReference type="Pfam" id="PF17100">
    <property type="entry name" value="NACHT_N"/>
    <property type="match status" value="1"/>
</dbReference>
<keyword evidence="2" id="KW-0040">ANK repeat</keyword>
<evidence type="ECO:0000256" key="2">
    <source>
        <dbReference type="PROSITE-ProRule" id="PRU00023"/>
    </source>
</evidence>
<dbReference type="PROSITE" id="PS50297">
    <property type="entry name" value="ANK_REP_REGION"/>
    <property type="match status" value="2"/>
</dbReference>
<dbReference type="PANTHER" id="PTHR10039">
    <property type="entry name" value="AMELOGENIN"/>
    <property type="match status" value="1"/>
</dbReference>
<gene>
    <name evidence="5" type="ORF">BJX63DRAFT_438524</name>
</gene>
<dbReference type="Gene3D" id="3.40.50.300">
    <property type="entry name" value="P-loop containing nucleotide triphosphate hydrolases"/>
    <property type="match status" value="1"/>
</dbReference>
<evidence type="ECO:0000313" key="6">
    <source>
        <dbReference type="Proteomes" id="UP001610334"/>
    </source>
</evidence>
<dbReference type="Pfam" id="PF22939">
    <property type="entry name" value="WHD_GPIID"/>
    <property type="match status" value="1"/>
</dbReference>
<dbReference type="InterPro" id="IPR002110">
    <property type="entry name" value="Ankyrin_rpt"/>
</dbReference>
<name>A0ABR4GRR1_9EURO</name>
<dbReference type="InterPro" id="IPR056884">
    <property type="entry name" value="NPHP3-like_N"/>
</dbReference>
<feature type="compositionally biased region" description="Basic and acidic residues" evidence="3">
    <location>
        <begin position="1"/>
        <end position="15"/>
    </location>
</feature>
<feature type="non-terminal residue" evidence="5">
    <location>
        <position position="908"/>
    </location>
</feature>
<organism evidence="5 6">
    <name type="scientific">Aspergillus granulosus</name>
    <dbReference type="NCBI Taxonomy" id="176169"/>
    <lineage>
        <taxon>Eukaryota</taxon>
        <taxon>Fungi</taxon>
        <taxon>Dikarya</taxon>
        <taxon>Ascomycota</taxon>
        <taxon>Pezizomycotina</taxon>
        <taxon>Eurotiomycetes</taxon>
        <taxon>Eurotiomycetidae</taxon>
        <taxon>Eurotiales</taxon>
        <taxon>Aspergillaceae</taxon>
        <taxon>Aspergillus</taxon>
        <taxon>Aspergillus subgen. Nidulantes</taxon>
    </lineage>
</organism>
<dbReference type="Gene3D" id="1.25.40.20">
    <property type="entry name" value="Ankyrin repeat-containing domain"/>
    <property type="match status" value="1"/>
</dbReference>
<dbReference type="PROSITE" id="PS50837">
    <property type="entry name" value="NACHT"/>
    <property type="match status" value="1"/>
</dbReference>
<feature type="repeat" description="ANK" evidence="2">
    <location>
        <begin position="838"/>
        <end position="860"/>
    </location>
</feature>
<evidence type="ECO:0000256" key="1">
    <source>
        <dbReference type="ARBA" id="ARBA00022737"/>
    </source>
</evidence>
<dbReference type="SUPFAM" id="SSF48403">
    <property type="entry name" value="Ankyrin repeat"/>
    <property type="match status" value="1"/>
</dbReference>
<dbReference type="InterPro" id="IPR054471">
    <property type="entry name" value="GPIID_WHD"/>
</dbReference>
<proteinExistence type="predicted"/>
<dbReference type="Pfam" id="PF12796">
    <property type="entry name" value="Ank_2"/>
    <property type="match status" value="1"/>
</dbReference>
<feature type="repeat" description="ANK" evidence="2">
    <location>
        <begin position="873"/>
        <end position="895"/>
    </location>
</feature>
<dbReference type="SMART" id="SM00248">
    <property type="entry name" value="ANK"/>
    <property type="match status" value="3"/>
</dbReference>
<comment type="caution">
    <text evidence="5">The sequence shown here is derived from an EMBL/GenBank/DDBJ whole genome shotgun (WGS) entry which is preliminary data.</text>
</comment>
<dbReference type="PROSITE" id="PS50088">
    <property type="entry name" value="ANK_REPEAT"/>
    <property type="match status" value="2"/>
</dbReference>
<dbReference type="InterPro" id="IPR031359">
    <property type="entry name" value="NACHT_N"/>
</dbReference>
<sequence>MSLWRENKKSLRERFPWTQKSSKNKSEPSADNLNRAGSKGNDKDPAISNSSTSKEPFDPWLEAQQLLRKDETLNKIWEESIHILKSRLGLKYEDDGDATRVDDLRTFLDTITQRLDDKKWTVLDDIGRGDTRKKLTKVCQNILLVKDVINPAAATSPPAAIACAGITVGLLLFIQAMEQHETLLQGLDTISSLVPRLHVIEHHFLQRDTDISADLRRTIEKDMIQLCSRVLEFQSRAICYLEKQTARQFFKDMVKQDGWDGILQDIERYNASIMDATSSAHVSEVNRKLEDFQDALQQMQVWQTTSARDRKKADLFQRLYTCPYKDHKDRNNKRVPGTCEWFTNHPQFTKWYQSGNSELLWVSADPGCGKSVLTRYLADEYLPSGVRTVCYFFFKNDYTDQKRATNALASILRQLLIAQPHLVQDSLLDKSETSGNQLVESFNELWDILVHVTADENAGEVICLFDALDECQDDDQTKLIQAIESLFLNKLGKRNLKFLLTSRPYDHIRRSFFRLEKSLPTIHLSGENEVNTDKISDEIDLVIKERVGDIGERASLQPEECDYIIKQLTSVPNRTYLWVSLALNVVENMPGFCRGNVHDAILKIPEDVDAAYTRILDRSSDHVKARTLLHIVTAAVRPLTLREISLALAFSNKDQPIHEIADRIQIGDGRIQTMIRDLCGLFLVIIDEKVYLLHQTAKEFLVRQRRNSVREETKGSTWKHSLHPEESHYILAGICTLYLSQDTTQDPFPGFMDYTANNWATHFRQACICSEDKIAKRALILCQTNTKLYKAWAAIYRRHHWGVPDLRDILMASYLGLRAVVKLFIETGKVDVNSKDQSGRTPLSWAAGRGHEGVVKLLLDTEKADLDTKDFSFGQTPLSWAAERGHEGVVKLLLDTEKVDMDAKDFKF</sequence>
<feature type="region of interest" description="Disordered" evidence="3">
    <location>
        <begin position="1"/>
        <end position="56"/>
    </location>
</feature>
<reference evidence="5 6" key="1">
    <citation type="submission" date="2024-07" db="EMBL/GenBank/DDBJ databases">
        <title>Section-level genome sequencing and comparative genomics of Aspergillus sections Usti and Cavernicolus.</title>
        <authorList>
            <consortium name="Lawrence Berkeley National Laboratory"/>
            <person name="Nybo J.L."/>
            <person name="Vesth T.C."/>
            <person name="Theobald S."/>
            <person name="Frisvad J.C."/>
            <person name="Larsen T.O."/>
            <person name="Kjaerboelling I."/>
            <person name="Rothschild-Mancinelli K."/>
            <person name="Lyhne E.K."/>
            <person name="Kogle M.E."/>
            <person name="Barry K."/>
            <person name="Clum A."/>
            <person name="Na H."/>
            <person name="Ledsgaard L."/>
            <person name="Lin J."/>
            <person name="Lipzen A."/>
            <person name="Kuo A."/>
            <person name="Riley R."/>
            <person name="Mondo S."/>
            <person name="Labutti K."/>
            <person name="Haridas S."/>
            <person name="Pangalinan J."/>
            <person name="Salamov A.A."/>
            <person name="Simmons B.A."/>
            <person name="Magnuson J.K."/>
            <person name="Chen J."/>
            <person name="Drula E."/>
            <person name="Henrissat B."/>
            <person name="Wiebenga A."/>
            <person name="Lubbers R.J."/>
            <person name="Gomes A.C."/>
            <person name="Makela M.R."/>
            <person name="Stajich J."/>
            <person name="Grigoriev I.V."/>
            <person name="Mortensen U.H."/>
            <person name="De Vries R.P."/>
            <person name="Baker S.E."/>
            <person name="Andersen M.R."/>
        </authorList>
    </citation>
    <scope>NUCLEOTIDE SEQUENCE [LARGE SCALE GENOMIC DNA]</scope>
    <source>
        <strain evidence="5 6">CBS 588.65</strain>
    </source>
</reference>
<dbReference type="InterPro" id="IPR007111">
    <property type="entry name" value="NACHT_NTPase"/>
</dbReference>